<comment type="similarity">
    <text evidence="1">Belongs to the helicase family.</text>
</comment>
<feature type="domain" description="DNA helicase Pif1-like DEAD-box helicase" evidence="2">
    <location>
        <begin position="86"/>
        <end position="177"/>
    </location>
</feature>
<dbReference type="EMBL" id="CM003531">
    <property type="protein sequence ID" value="RCV22369.1"/>
    <property type="molecule type" value="Genomic_DNA"/>
</dbReference>
<accession>A0A368QWR0</accession>
<dbReference type="OrthoDB" id="2439059at2759"/>
<dbReference type="GO" id="GO:0043139">
    <property type="term" value="F:5'-3' DNA helicase activity"/>
    <property type="evidence" value="ECO:0007669"/>
    <property type="project" value="UniProtKB-EC"/>
</dbReference>
<dbReference type="GO" id="GO:0000723">
    <property type="term" value="P:telomere maintenance"/>
    <property type="evidence" value="ECO:0007669"/>
    <property type="project" value="InterPro"/>
</dbReference>
<keyword evidence="1" id="KW-0347">Helicase</keyword>
<evidence type="ECO:0000259" key="2">
    <source>
        <dbReference type="Pfam" id="PF05970"/>
    </source>
</evidence>
<dbReference type="PANTHER" id="PTHR10492">
    <property type="match status" value="1"/>
</dbReference>
<comment type="cofactor">
    <cofactor evidence="1">
        <name>Mg(2+)</name>
        <dbReference type="ChEBI" id="CHEBI:18420"/>
    </cofactor>
</comment>
<evidence type="ECO:0000256" key="1">
    <source>
        <dbReference type="RuleBase" id="RU363044"/>
    </source>
</evidence>
<keyword evidence="1" id="KW-0233">DNA recombination</keyword>
<comment type="catalytic activity">
    <reaction evidence="1">
        <text>ATP + H2O = ADP + phosphate + H(+)</text>
        <dbReference type="Rhea" id="RHEA:13065"/>
        <dbReference type="ChEBI" id="CHEBI:15377"/>
        <dbReference type="ChEBI" id="CHEBI:15378"/>
        <dbReference type="ChEBI" id="CHEBI:30616"/>
        <dbReference type="ChEBI" id="CHEBI:43474"/>
        <dbReference type="ChEBI" id="CHEBI:456216"/>
        <dbReference type="EC" id="5.6.2.3"/>
    </reaction>
</comment>
<dbReference type="STRING" id="4555.A0A368QWR0"/>
<dbReference type="InterPro" id="IPR010285">
    <property type="entry name" value="DNA_helicase_pif1-like_DEAD"/>
</dbReference>
<reference evidence="3" key="2">
    <citation type="submission" date="2015-07" db="EMBL/GenBank/DDBJ databases">
        <authorList>
            <person name="Noorani M."/>
        </authorList>
    </citation>
    <scope>NUCLEOTIDE SEQUENCE</scope>
    <source>
        <strain evidence="3">Yugu1</strain>
    </source>
</reference>
<dbReference type="PANTHER" id="PTHR10492:SF94">
    <property type="entry name" value="ATP-DEPENDENT DNA HELICASE"/>
    <property type="match status" value="1"/>
</dbReference>
<reference evidence="3" key="1">
    <citation type="journal article" date="2012" name="Nat. Biotechnol.">
        <title>Reference genome sequence of the model plant Setaria.</title>
        <authorList>
            <person name="Bennetzen J.L."/>
            <person name="Schmutz J."/>
            <person name="Wang H."/>
            <person name="Percifield R."/>
            <person name="Hawkins J."/>
            <person name="Pontaroli A.C."/>
            <person name="Estep M."/>
            <person name="Feng L."/>
            <person name="Vaughn J.N."/>
            <person name="Grimwood J."/>
            <person name="Jenkins J."/>
            <person name="Barry K."/>
            <person name="Lindquist E."/>
            <person name="Hellsten U."/>
            <person name="Deshpande S."/>
            <person name="Wang X."/>
            <person name="Wu X."/>
            <person name="Mitros T."/>
            <person name="Triplett J."/>
            <person name="Yang X."/>
            <person name="Ye C.Y."/>
            <person name="Mauro-Herrera M."/>
            <person name="Wang L."/>
            <person name="Li P."/>
            <person name="Sharma M."/>
            <person name="Sharma R."/>
            <person name="Ronald P.C."/>
            <person name="Panaud O."/>
            <person name="Kellogg E.A."/>
            <person name="Brutnell T.P."/>
            <person name="Doust A.N."/>
            <person name="Tuskan G.A."/>
            <person name="Rokhsar D."/>
            <person name="Devos K.M."/>
        </authorList>
    </citation>
    <scope>NUCLEOTIDE SEQUENCE [LARGE SCALE GENOMIC DNA]</scope>
    <source>
        <strain evidence="3">Yugu1</strain>
    </source>
</reference>
<dbReference type="GO" id="GO:0016887">
    <property type="term" value="F:ATP hydrolysis activity"/>
    <property type="evidence" value="ECO:0007669"/>
    <property type="project" value="RHEA"/>
</dbReference>
<gene>
    <name evidence="3" type="ORF">SETIT_4G215000v2</name>
</gene>
<dbReference type="GO" id="GO:0006281">
    <property type="term" value="P:DNA repair"/>
    <property type="evidence" value="ECO:0007669"/>
    <property type="project" value="UniProtKB-KW"/>
</dbReference>
<dbReference type="GO" id="GO:0005524">
    <property type="term" value="F:ATP binding"/>
    <property type="evidence" value="ECO:0007669"/>
    <property type="project" value="UniProtKB-KW"/>
</dbReference>
<organism evidence="3">
    <name type="scientific">Setaria italica</name>
    <name type="common">Foxtail millet</name>
    <name type="synonym">Panicum italicum</name>
    <dbReference type="NCBI Taxonomy" id="4555"/>
    <lineage>
        <taxon>Eukaryota</taxon>
        <taxon>Viridiplantae</taxon>
        <taxon>Streptophyta</taxon>
        <taxon>Embryophyta</taxon>
        <taxon>Tracheophyta</taxon>
        <taxon>Spermatophyta</taxon>
        <taxon>Magnoliopsida</taxon>
        <taxon>Liliopsida</taxon>
        <taxon>Poales</taxon>
        <taxon>Poaceae</taxon>
        <taxon>PACMAD clade</taxon>
        <taxon>Panicoideae</taxon>
        <taxon>Panicodae</taxon>
        <taxon>Paniceae</taxon>
        <taxon>Cenchrinae</taxon>
        <taxon>Setaria</taxon>
    </lineage>
</organism>
<dbReference type="EC" id="5.6.2.3" evidence="1"/>
<keyword evidence="1" id="KW-0547">Nucleotide-binding</keyword>
<sequence>MLTEYFKMNTSNPKACQYLYKEFPEYFTWNKSGKFWKSRVAKNRLQIGRLVYANPCEGDRYYLWVLLNHDKHYESLAEDFRHTNDNYTMVEQMVLRDISYHLTSLGKDIRHYGLPKLHESGDFRQFLPVVAHGTRAQIAYVTLLRSYIWESVRRIRLTQNMRAQSDTWFVDYLLRIGNDTEETFGDDYVQLPDDILIDSPSEDICINTLIDHMRERAILSTRNEHVDVVNALMMERFSGSKMVYYNFDLVEDDPRNNYPLDFLNSITPNGLPPHELVIKKNCSVILFETLILTMAVVMAPD</sequence>
<name>A0A368QWR0_SETIT</name>
<proteinExistence type="inferred from homology"/>
<dbReference type="SUPFAM" id="SSF52540">
    <property type="entry name" value="P-loop containing nucleoside triphosphate hydrolases"/>
    <property type="match status" value="1"/>
</dbReference>
<keyword evidence="1" id="KW-0378">Hydrolase</keyword>
<dbReference type="GO" id="GO:0006310">
    <property type="term" value="P:DNA recombination"/>
    <property type="evidence" value="ECO:0007669"/>
    <property type="project" value="UniProtKB-KW"/>
</dbReference>
<keyword evidence="1" id="KW-0227">DNA damage</keyword>
<protein>
    <recommendedName>
        <fullName evidence="1">ATP-dependent DNA helicase</fullName>
        <ecNumber evidence="1">5.6.2.3</ecNumber>
    </recommendedName>
</protein>
<dbReference type="InterPro" id="IPR027417">
    <property type="entry name" value="P-loop_NTPase"/>
</dbReference>
<keyword evidence="1" id="KW-0067">ATP-binding</keyword>
<dbReference type="Pfam" id="PF05970">
    <property type="entry name" value="PIF1"/>
    <property type="match status" value="1"/>
</dbReference>
<dbReference type="AlphaFoldDB" id="A0A368QWR0"/>
<evidence type="ECO:0000313" key="3">
    <source>
        <dbReference type="EMBL" id="RCV22369.1"/>
    </source>
</evidence>
<keyword evidence="1" id="KW-0234">DNA repair</keyword>